<dbReference type="SUPFAM" id="SSF46785">
    <property type="entry name" value="Winged helix' DNA-binding domain"/>
    <property type="match status" value="1"/>
</dbReference>
<reference evidence="3" key="1">
    <citation type="submission" date="2016-10" db="EMBL/GenBank/DDBJ databases">
        <authorList>
            <person name="Varghese N."/>
        </authorList>
    </citation>
    <scope>NUCLEOTIDE SEQUENCE [LARGE SCALE GENOMIC DNA]</scope>
    <source>
        <strain evidence="3">CGMCC 1.12284</strain>
    </source>
</reference>
<dbReference type="InterPro" id="IPR036388">
    <property type="entry name" value="WH-like_DNA-bd_sf"/>
</dbReference>
<dbReference type="Proteomes" id="UP000183275">
    <property type="component" value="Unassembled WGS sequence"/>
</dbReference>
<gene>
    <name evidence="2" type="ORF">SAMN05216285_2620</name>
</gene>
<organism evidence="2 3">
    <name type="scientific">Natrinema salifodinae</name>
    <dbReference type="NCBI Taxonomy" id="1202768"/>
    <lineage>
        <taxon>Archaea</taxon>
        <taxon>Methanobacteriati</taxon>
        <taxon>Methanobacteriota</taxon>
        <taxon>Stenosarchaea group</taxon>
        <taxon>Halobacteria</taxon>
        <taxon>Halobacteriales</taxon>
        <taxon>Natrialbaceae</taxon>
        <taxon>Natrinema</taxon>
    </lineage>
</organism>
<accession>A0A1I0PJH3</accession>
<evidence type="ECO:0000259" key="1">
    <source>
        <dbReference type="Pfam" id="PF01978"/>
    </source>
</evidence>
<name>A0A1I0PJH3_9EURY</name>
<dbReference type="AlphaFoldDB" id="A0A1I0PJH3"/>
<dbReference type="RefSeq" id="WP_049991834.1">
    <property type="nucleotide sequence ID" value="NZ_FOIS01000003.1"/>
</dbReference>
<evidence type="ECO:0000313" key="2">
    <source>
        <dbReference type="EMBL" id="SEW14360.1"/>
    </source>
</evidence>
<feature type="domain" description="Transcription regulator TrmB N-terminal" evidence="1">
    <location>
        <begin position="23"/>
        <end position="68"/>
    </location>
</feature>
<evidence type="ECO:0000313" key="3">
    <source>
        <dbReference type="Proteomes" id="UP000183275"/>
    </source>
</evidence>
<dbReference type="STRING" id="1202768.SAMN05216285_2620"/>
<dbReference type="InterPro" id="IPR002831">
    <property type="entry name" value="Tscrpt_reg_TrmB_N"/>
</dbReference>
<dbReference type="Pfam" id="PF01978">
    <property type="entry name" value="TrmB"/>
    <property type="match status" value="1"/>
</dbReference>
<proteinExistence type="predicted"/>
<dbReference type="InterPro" id="IPR036390">
    <property type="entry name" value="WH_DNA-bd_sf"/>
</dbReference>
<sequence length="72" mass="7912">MMSTSEHQLAVPDELTSAQAKLVYLSLRVTDQAGATELQRMLGLSKLTLFAILNSLAEKGLVRRTEDGYVCQ</sequence>
<dbReference type="eggNOG" id="arCOG08021">
    <property type="taxonomic scope" value="Archaea"/>
</dbReference>
<keyword evidence="3" id="KW-1185">Reference proteome</keyword>
<protein>
    <submittedName>
        <fullName evidence="2">Sugar-specific transcriptional regulator TrmB</fullName>
    </submittedName>
</protein>
<dbReference type="Gene3D" id="1.10.10.10">
    <property type="entry name" value="Winged helix-like DNA-binding domain superfamily/Winged helix DNA-binding domain"/>
    <property type="match status" value="1"/>
</dbReference>
<dbReference type="EMBL" id="FOIS01000003">
    <property type="protein sequence ID" value="SEW14360.1"/>
    <property type="molecule type" value="Genomic_DNA"/>
</dbReference>